<reference evidence="1 2" key="1">
    <citation type="submission" date="2017-03" db="EMBL/GenBank/DDBJ databases">
        <authorList>
            <person name="Afonso C.L."/>
            <person name="Miller P.J."/>
            <person name="Scott M.A."/>
            <person name="Spackman E."/>
            <person name="Goraichik I."/>
            <person name="Dimitrov K.M."/>
            <person name="Suarez D.L."/>
            <person name="Swayne D.E."/>
        </authorList>
    </citation>
    <scope>NUCLEOTIDE SEQUENCE [LARGE SCALE GENOMIC DNA]</scope>
    <source>
        <strain evidence="1">Genome sequencing of Nitrospira japonica strain NJ11</strain>
    </source>
</reference>
<evidence type="ECO:0000313" key="1">
    <source>
        <dbReference type="EMBL" id="SLM48322.1"/>
    </source>
</evidence>
<accession>A0A1W1I5M8</accession>
<dbReference type="EMBL" id="LT828648">
    <property type="protein sequence ID" value="SLM48322.1"/>
    <property type="molecule type" value="Genomic_DNA"/>
</dbReference>
<name>A0A1W1I5M8_9BACT</name>
<dbReference type="Gene3D" id="3.40.50.720">
    <property type="entry name" value="NAD(P)-binding Rossmann-like Domain"/>
    <property type="match status" value="1"/>
</dbReference>
<protein>
    <submittedName>
        <fullName evidence="1">Putative NAD-dependent epimerase/dehydratase</fullName>
    </submittedName>
</protein>
<sequence>MGALYSWLSGLHEEAANRLLQGTFKEGLVRMTRGTVVVLGAGYTGRRLIARLTQTSRPFFATSRDPDRHLAMLPPSQRLNFDLHRPETWATIPAQADIVWCFPAAPVDLVRACAEVLKTGTGRMVVLGSTSAYDTDDTRLYPPPWLDETAPIDLSQPRVQGEEYLRNELGAVILRVAGIYGEDRNPLNWIRSGRVGPSRRFVNLIHVEDLADICLLALEKGTRGEIYNVSDGTPRTWEQICLVARERWGVSSPAETTAREPGKRIDARKLRETLHAPLRHPDLYEALGVLS</sequence>
<dbReference type="AlphaFoldDB" id="A0A1W1I5M8"/>
<dbReference type="PANTHER" id="PTHR40129:SF2">
    <property type="entry name" value="KETOPANTOATE REDUCTASE N-TERMINAL DOMAIN-CONTAINING PROTEIN"/>
    <property type="match status" value="1"/>
</dbReference>
<gene>
    <name evidence="1" type="ORF">NSJP_2150</name>
</gene>
<dbReference type="KEGG" id="nja:NSJP_2150"/>
<keyword evidence="2" id="KW-1185">Reference proteome</keyword>
<evidence type="ECO:0000313" key="2">
    <source>
        <dbReference type="Proteomes" id="UP000192042"/>
    </source>
</evidence>
<dbReference type="InterPro" id="IPR036291">
    <property type="entry name" value="NAD(P)-bd_dom_sf"/>
</dbReference>
<organism evidence="1 2">
    <name type="scientific">Nitrospira japonica</name>
    <dbReference type="NCBI Taxonomy" id="1325564"/>
    <lineage>
        <taxon>Bacteria</taxon>
        <taxon>Pseudomonadati</taxon>
        <taxon>Nitrospirota</taxon>
        <taxon>Nitrospiria</taxon>
        <taxon>Nitrospirales</taxon>
        <taxon>Nitrospiraceae</taxon>
        <taxon>Nitrospira</taxon>
    </lineage>
</organism>
<dbReference type="Proteomes" id="UP000192042">
    <property type="component" value="Chromosome I"/>
</dbReference>
<dbReference type="SUPFAM" id="SSF51735">
    <property type="entry name" value="NAD(P)-binding Rossmann-fold domains"/>
    <property type="match status" value="1"/>
</dbReference>
<dbReference type="STRING" id="1325564.NSJP_2150"/>
<proteinExistence type="predicted"/>
<dbReference type="PANTHER" id="PTHR40129">
    <property type="entry name" value="KETOPANTOATE REDUCTASE N-TERMINAL DOMAIN-CONTAINING PROTEIN"/>
    <property type="match status" value="1"/>
</dbReference>